<feature type="coiled-coil region" evidence="1">
    <location>
        <begin position="74"/>
        <end position="139"/>
    </location>
</feature>
<dbReference type="EMBL" id="CP000248">
    <property type="protein sequence ID" value="ABD27292.1"/>
    <property type="molecule type" value="Genomic_DNA"/>
</dbReference>
<accession>Q2G4D1</accession>
<dbReference type="KEGG" id="nar:Saro_2856"/>
<gene>
    <name evidence="2" type="ordered locus">Saro_2856</name>
</gene>
<keyword evidence="1" id="KW-0175">Coiled coil</keyword>
<protein>
    <submittedName>
        <fullName evidence="2">Uncharacterized protein</fullName>
    </submittedName>
</protein>
<evidence type="ECO:0000256" key="1">
    <source>
        <dbReference type="SAM" id="Coils"/>
    </source>
</evidence>
<organism evidence="2 3">
    <name type="scientific">Novosphingobium aromaticivorans (strain ATCC 700278 / DSM 12444 / CCUG 56034 / CIP 105152 / NBRC 16084 / F199)</name>
    <dbReference type="NCBI Taxonomy" id="279238"/>
    <lineage>
        <taxon>Bacteria</taxon>
        <taxon>Pseudomonadati</taxon>
        <taxon>Pseudomonadota</taxon>
        <taxon>Alphaproteobacteria</taxon>
        <taxon>Sphingomonadales</taxon>
        <taxon>Sphingomonadaceae</taxon>
        <taxon>Novosphingobium</taxon>
    </lineage>
</organism>
<dbReference type="Proteomes" id="UP000009134">
    <property type="component" value="Chromosome"/>
</dbReference>
<reference evidence="3" key="1">
    <citation type="submission" date="2006-01" db="EMBL/GenBank/DDBJ databases">
        <title>Complete sequence of Novosphingobium aromaticivorans DSM 12444.</title>
        <authorList>
            <consortium name="US DOE Joint Genome Institute"/>
            <person name="Copeland A."/>
            <person name="Lucas S."/>
            <person name="Lapidus A."/>
            <person name="Barry K."/>
            <person name="Detter J.C."/>
            <person name="Glavina T."/>
            <person name="Hammon N."/>
            <person name="Israni S."/>
            <person name="Pitluck S."/>
            <person name="Chain P."/>
            <person name="Malfatti S."/>
            <person name="Shin M."/>
            <person name="Vergez L."/>
            <person name="Schmutz J."/>
            <person name="Larimer F."/>
            <person name="Land M."/>
            <person name="Kyrpides N."/>
            <person name="Ivanova N."/>
            <person name="Fredrickson J."/>
            <person name="Balkwill D."/>
            <person name="Romine M.F."/>
            <person name="Richardson P."/>
        </authorList>
    </citation>
    <scope>NUCLEOTIDE SEQUENCE [LARGE SCALE GENOMIC DNA]</scope>
    <source>
        <strain evidence="3">ATCC 700278 / DSM 12444 / CCUG 56034 / CIP 105152 / NBRC 16084 / F199</strain>
    </source>
</reference>
<proteinExistence type="predicted"/>
<dbReference type="AlphaFoldDB" id="Q2G4D1"/>
<dbReference type="STRING" id="279238.Saro_2856"/>
<keyword evidence="3" id="KW-1185">Reference proteome</keyword>
<name>Q2G4D1_NOVAD</name>
<evidence type="ECO:0000313" key="2">
    <source>
        <dbReference type="EMBL" id="ABD27292.1"/>
    </source>
</evidence>
<dbReference type="RefSeq" id="WP_011446496.1">
    <property type="nucleotide sequence ID" value="NC_007794.1"/>
</dbReference>
<sequence length="163" mass="18185">MKAFFRNVSPRRAVVDLWEVLGAPSEYRKLGLILAAMVTGGIFFVMSQQGGRGLPRPPEITYFPSFLEGRTDAEILAENKAATAKAKAEIAEEEARQERIRQLYRAVGDATGVETKKPYEEGKAEREAYQRKLDAARKAILDKHMIDNPVFDEATGKEQPGTQ</sequence>
<dbReference type="HOGENOM" id="CLU_139131_0_0_5"/>
<evidence type="ECO:0000313" key="3">
    <source>
        <dbReference type="Proteomes" id="UP000009134"/>
    </source>
</evidence>